<keyword evidence="2" id="KW-1185">Reference proteome</keyword>
<name>B7J8U9_ACIF2</name>
<dbReference type="EMBL" id="CP001219">
    <property type="protein sequence ID" value="ACK80105.1"/>
    <property type="molecule type" value="Genomic_DNA"/>
</dbReference>
<evidence type="ECO:0000313" key="1">
    <source>
        <dbReference type="EMBL" id="ACK80105.1"/>
    </source>
</evidence>
<dbReference type="PaxDb" id="243159-AFE_1267"/>
<organism evidence="1 2">
    <name type="scientific">Acidithiobacillus ferrooxidans (strain ATCC 23270 / DSM 14882 / CIP 104768 / NCIMB 8455)</name>
    <name type="common">Ferrobacillus ferrooxidans (strain ATCC 23270)</name>
    <dbReference type="NCBI Taxonomy" id="243159"/>
    <lineage>
        <taxon>Bacteria</taxon>
        <taxon>Pseudomonadati</taxon>
        <taxon>Pseudomonadota</taxon>
        <taxon>Acidithiobacillia</taxon>
        <taxon>Acidithiobacillales</taxon>
        <taxon>Acidithiobacillaceae</taxon>
        <taxon>Acidithiobacillus</taxon>
    </lineage>
</organism>
<dbReference type="AlphaFoldDB" id="B7J8U9"/>
<protein>
    <submittedName>
        <fullName evidence="1">Uncharacterized protein</fullName>
    </submittedName>
</protein>
<dbReference type="STRING" id="243159.AFE_1267"/>
<dbReference type="HOGENOM" id="CLU_3362682_0_0_6"/>
<reference evidence="1 2" key="1">
    <citation type="journal article" date="2008" name="BMC Genomics">
        <title>Acidithiobacillus ferrooxidans metabolism: from genome sequence to industrial applications.</title>
        <authorList>
            <person name="Valdes J."/>
            <person name="Pedroso I."/>
            <person name="Quatrini R."/>
            <person name="Dodson R.J."/>
            <person name="Tettelin H."/>
            <person name="Blake R.II."/>
            <person name="Eisen J.A."/>
            <person name="Holmes D.S."/>
        </authorList>
    </citation>
    <scope>NUCLEOTIDE SEQUENCE [LARGE SCALE GENOMIC DNA]</scope>
    <source>
        <strain evidence="2">ATCC 23270 / DSM 14882 / CIP 104768 / NCIMB 8455</strain>
    </source>
</reference>
<gene>
    <name evidence="1" type="ordered locus">AFE_1267</name>
</gene>
<sequence>MLYLTGSSSAIAVTGTHQALRQQWIRLAPVAPSGN</sequence>
<dbReference type="Proteomes" id="UP000001362">
    <property type="component" value="Chromosome"/>
</dbReference>
<evidence type="ECO:0000313" key="2">
    <source>
        <dbReference type="Proteomes" id="UP000001362"/>
    </source>
</evidence>
<proteinExistence type="predicted"/>
<dbReference type="KEGG" id="afr:AFE_1267"/>
<accession>B7J8U9</accession>